<organism evidence="1 2">
    <name type="scientific">Alkanindiges hydrocarboniclasticus</name>
    <dbReference type="NCBI Taxonomy" id="1907941"/>
    <lineage>
        <taxon>Bacteria</taxon>
        <taxon>Pseudomonadati</taxon>
        <taxon>Pseudomonadota</taxon>
        <taxon>Gammaproteobacteria</taxon>
        <taxon>Moraxellales</taxon>
        <taxon>Moraxellaceae</taxon>
        <taxon>Alkanindiges</taxon>
    </lineage>
</organism>
<dbReference type="EMBL" id="MLCN01000017">
    <property type="protein sequence ID" value="ONG40537.1"/>
    <property type="molecule type" value="Genomic_DNA"/>
</dbReference>
<sequence length="91" mass="10305">MEQEKEDKSSEPRVALSALAIKKMKAGDADKSDIGEYIGLRVTCSKAGAKSFVYRYRSPIDNSLKRSPLAHFLLCLLQKHGYPWYSRLQRG</sequence>
<protein>
    <recommendedName>
        <fullName evidence="3">Integrase DNA-binding domain-containing protein</fullName>
    </recommendedName>
</protein>
<evidence type="ECO:0008006" key="3">
    <source>
        <dbReference type="Google" id="ProtNLM"/>
    </source>
</evidence>
<proteinExistence type="predicted"/>
<name>A0A1S8CVL1_9GAMM</name>
<dbReference type="Proteomes" id="UP000192132">
    <property type="component" value="Unassembled WGS sequence"/>
</dbReference>
<dbReference type="RefSeq" id="WP_076877949.1">
    <property type="nucleotide sequence ID" value="NZ_MLCN01000017.1"/>
</dbReference>
<reference evidence="1 2" key="1">
    <citation type="submission" date="2016-10" db="EMBL/GenBank/DDBJ databases">
        <title>Draft Genome sequence of Alkanindiges sp. strain H1.</title>
        <authorList>
            <person name="Subhash Y."/>
            <person name="Lee S."/>
        </authorList>
    </citation>
    <scope>NUCLEOTIDE SEQUENCE [LARGE SCALE GENOMIC DNA]</scope>
    <source>
        <strain evidence="1 2">H1</strain>
    </source>
</reference>
<gene>
    <name evidence="1" type="ORF">BKE30_07245</name>
</gene>
<evidence type="ECO:0000313" key="1">
    <source>
        <dbReference type="EMBL" id="ONG40537.1"/>
    </source>
</evidence>
<accession>A0A1S8CVL1</accession>
<dbReference type="AlphaFoldDB" id="A0A1S8CVL1"/>
<keyword evidence="2" id="KW-1185">Reference proteome</keyword>
<dbReference type="STRING" id="1907941.BKE30_07245"/>
<evidence type="ECO:0000313" key="2">
    <source>
        <dbReference type="Proteomes" id="UP000192132"/>
    </source>
</evidence>
<comment type="caution">
    <text evidence="1">The sequence shown here is derived from an EMBL/GenBank/DDBJ whole genome shotgun (WGS) entry which is preliminary data.</text>
</comment>